<reference evidence="5" key="1">
    <citation type="journal article" date="2014" name="Int. J. Syst. Evol. Microbiol.">
        <title>Complete genome sequence of Corynebacterium casei LMG S-19264T (=DSM 44701T), isolated from a smear-ripened cheese.</title>
        <authorList>
            <consortium name="US DOE Joint Genome Institute (JGI-PGF)"/>
            <person name="Walter F."/>
            <person name="Albersmeier A."/>
            <person name="Kalinowski J."/>
            <person name="Ruckert C."/>
        </authorList>
    </citation>
    <scope>NUCLEOTIDE SEQUENCE</scope>
    <source>
        <strain evidence="5">CGMCC 1.12987</strain>
    </source>
</reference>
<sequence>MIDAHIHIDLYPEPERGAMLDEAFTSGLQAVIAVSMHLESCKVNRELKQRYGGRVITAYGYHPEQPLPDEAELDSLYNWIRERHGEGERFAIGEVGLPYYSRTEAEAAGRLFDEAPYEALLERFVALAAELDLAVVLHAVYEDADKACALLEKYEVQRAHFHWFKGAPETVERMIARGYRISVTPDVAYEPEIQAIVRRYPLELMMAETDGPWPFEGPYEGKRTHPLMVKDVVAKIAELKGVAFPAAAEQIRSNTELLYKI</sequence>
<dbReference type="Gene3D" id="3.20.20.140">
    <property type="entry name" value="Metal-dependent hydrolases"/>
    <property type="match status" value="1"/>
</dbReference>
<dbReference type="AlphaFoldDB" id="A0A917D762"/>
<dbReference type="Pfam" id="PF01026">
    <property type="entry name" value="TatD_DNase"/>
    <property type="match status" value="1"/>
</dbReference>
<feature type="binding site" evidence="4">
    <location>
        <position position="94"/>
    </location>
    <ligand>
        <name>a divalent metal cation</name>
        <dbReference type="ChEBI" id="CHEBI:60240"/>
        <label>1</label>
    </ligand>
</feature>
<comment type="similarity">
    <text evidence="1">Belongs to the metallo-dependent hydrolases superfamily. TatD-type hydrolase family.</text>
</comment>
<dbReference type="RefSeq" id="WP_188532085.1">
    <property type="nucleotide sequence ID" value="NZ_BMGR01000010.1"/>
</dbReference>
<dbReference type="SUPFAM" id="SSF51556">
    <property type="entry name" value="Metallo-dependent hydrolases"/>
    <property type="match status" value="1"/>
</dbReference>
<dbReference type="GO" id="GO:0016788">
    <property type="term" value="F:hydrolase activity, acting on ester bonds"/>
    <property type="evidence" value="ECO:0007669"/>
    <property type="project" value="InterPro"/>
</dbReference>
<evidence type="ECO:0000313" key="6">
    <source>
        <dbReference type="Proteomes" id="UP000644756"/>
    </source>
</evidence>
<evidence type="ECO:0000256" key="3">
    <source>
        <dbReference type="ARBA" id="ARBA00022801"/>
    </source>
</evidence>
<keyword evidence="2 4" id="KW-0479">Metal-binding</keyword>
<feature type="binding site" evidence="4">
    <location>
        <position position="210"/>
    </location>
    <ligand>
        <name>a divalent metal cation</name>
        <dbReference type="ChEBI" id="CHEBI:60240"/>
        <label>1</label>
    </ligand>
</feature>
<evidence type="ECO:0000256" key="1">
    <source>
        <dbReference type="ARBA" id="ARBA00009275"/>
    </source>
</evidence>
<dbReference type="PANTHER" id="PTHR46317:SF1">
    <property type="entry name" value="HYDROLASE, TATD FAMILY"/>
    <property type="match status" value="1"/>
</dbReference>
<feature type="binding site" evidence="4">
    <location>
        <position position="162"/>
    </location>
    <ligand>
        <name>a divalent metal cation</name>
        <dbReference type="ChEBI" id="CHEBI:60240"/>
        <label>2</label>
    </ligand>
</feature>
<feature type="binding site" evidence="4">
    <location>
        <position position="138"/>
    </location>
    <ligand>
        <name>a divalent metal cation</name>
        <dbReference type="ChEBI" id="CHEBI:60240"/>
        <label>2</label>
    </ligand>
</feature>
<dbReference type="CDD" id="cd01310">
    <property type="entry name" value="TatD_DNAse"/>
    <property type="match status" value="1"/>
</dbReference>
<evidence type="ECO:0000256" key="4">
    <source>
        <dbReference type="PIRSR" id="PIRSR005902-1"/>
    </source>
</evidence>
<organism evidence="5 6">
    <name type="scientific">Paenibacillus abyssi</name>
    <dbReference type="NCBI Taxonomy" id="1340531"/>
    <lineage>
        <taxon>Bacteria</taxon>
        <taxon>Bacillati</taxon>
        <taxon>Bacillota</taxon>
        <taxon>Bacilli</taxon>
        <taxon>Bacillales</taxon>
        <taxon>Paenibacillaceae</taxon>
        <taxon>Paenibacillus</taxon>
    </lineage>
</organism>
<gene>
    <name evidence="5" type="ORF">GCM10010916_32090</name>
</gene>
<protein>
    <recommendedName>
        <fullName evidence="7">DNAase</fullName>
    </recommendedName>
</protein>
<evidence type="ECO:0000313" key="5">
    <source>
        <dbReference type="EMBL" id="GGG12753.1"/>
    </source>
</evidence>
<dbReference type="InterPro" id="IPR032466">
    <property type="entry name" value="Metal_Hydrolase"/>
</dbReference>
<name>A0A917D762_9BACL</name>
<evidence type="ECO:0000256" key="2">
    <source>
        <dbReference type="ARBA" id="ARBA00022723"/>
    </source>
</evidence>
<comment type="caution">
    <text evidence="5">The sequence shown here is derived from an EMBL/GenBank/DDBJ whole genome shotgun (WGS) entry which is preliminary data.</text>
</comment>
<dbReference type="GO" id="GO:0046872">
    <property type="term" value="F:metal ion binding"/>
    <property type="evidence" value="ECO:0007669"/>
    <property type="project" value="UniProtKB-KW"/>
</dbReference>
<dbReference type="EMBL" id="BMGR01000010">
    <property type="protein sequence ID" value="GGG12753.1"/>
    <property type="molecule type" value="Genomic_DNA"/>
</dbReference>
<evidence type="ECO:0008006" key="7">
    <source>
        <dbReference type="Google" id="ProtNLM"/>
    </source>
</evidence>
<accession>A0A917D762</accession>
<keyword evidence="6" id="KW-1185">Reference proteome</keyword>
<dbReference type="Proteomes" id="UP000644756">
    <property type="component" value="Unassembled WGS sequence"/>
</dbReference>
<dbReference type="PIRSF" id="PIRSF005902">
    <property type="entry name" value="DNase_TatD"/>
    <property type="match status" value="1"/>
</dbReference>
<reference evidence="5" key="2">
    <citation type="submission" date="2020-09" db="EMBL/GenBank/DDBJ databases">
        <authorList>
            <person name="Sun Q."/>
            <person name="Zhou Y."/>
        </authorList>
    </citation>
    <scope>NUCLEOTIDE SEQUENCE</scope>
    <source>
        <strain evidence="5">CGMCC 1.12987</strain>
    </source>
</reference>
<dbReference type="InterPro" id="IPR001130">
    <property type="entry name" value="TatD-like"/>
</dbReference>
<feature type="binding site" evidence="4">
    <location>
        <position position="7"/>
    </location>
    <ligand>
        <name>a divalent metal cation</name>
        <dbReference type="ChEBI" id="CHEBI:60240"/>
        <label>1</label>
    </ligand>
</feature>
<proteinExistence type="inferred from homology"/>
<feature type="binding site" evidence="4">
    <location>
        <position position="5"/>
    </location>
    <ligand>
        <name>a divalent metal cation</name>
        <dbReference type="ChEBI" id="CHEBI:60240"/>
        <label>1</label>
    </ligand>
</feature>
<keyword evidence="3" id="KW-0378">Hydrolase</keyword>
<dbReference type="PANTHER" id="PTHR46317">
    <property type="entry name" value="HYDROLASE OF PHP SUPERFAMILY-RELATED PROTEIN"/>
    <property type="match status" value="1"/>
</dbReference>